<proteinExistence type="inferred from homology"/>
<keyword evidence="6" id="KW-1185">Reference proteome</keyword>
<evidence type="ECO:0000256" key="3">
    <source>
        <dbReference type="RuleBase" id="RU361235"/>
    </source>
</evidence>
<name>A0ABR2Y2A9_9PEZI</name>
<gene>
    <name evidence="5" type="ORF">SCAR479_02818</name>
</gene>
<dbReference type="EMBL" id="JARVKM010000007">
    <property type="protein sequence ID" value="KAK9780181.1"/>
    <property type="molecule type" value="Genomic_DNA"/>
</dbReference>
<comment type="caution">
    <text evidence="5">The sequence shown here is derived from an EMBL/GenBank/DDBJ whole genome shotgun (WGS) entry which is preliminary data.</text>
</comment>
<dbReference type="SUPFAM" id="SSF53474">
    <property type="entry name" value="alpha/beta-Hydrolases"/>
    <property type="match status" value="1"/>
</dbReference>
<dbReference type="Pfam" id="PF00135">
    <property type="entry name" value="COesterase"/>
    <property type="match status" value="1"/>
</dbReference>
<dbReference type="InterPro" id="IPR019826">
    <property type="entry name" value="Carboxylesterase_B_AS"/>
</dbReference>
<dbReference type="InterPro" id="IPR029058">
    <property type="entry name" value="AB_hydrolase_fold"/>
</dbReference>
<evidence type="ECO:0000256" key="1">
    <source>
        <dbReference type="ARBA" id="ARBA00005964"/>
    </source>
</evidence>
<dbReference type="Gene3D" id="3.40.50.1820">
    <property type="entry name" value="alpha/beta hydrolase"/>
    <property type="match status" value="1"/>
</dbReference>
<evidence type="ECO:0000259" key="4">
    <source>
        <dbReference type="Pfam" id="PF00135"/>
    </source>
</evidence>
<dbReference type="EC" id="3.1.1.-" evidence="3"/>
<dbReference type="InterPro" id="IPR050309">
    <property type="entry name" value="Type-B_Carboxylest/Lipase"/>
</dbReference>
<dbReference type="Proteomes" id="UP001465668">
    <property type="component" value="Unassembled WGS sequence"/>
</dbReference>
<evidence type="ECO:0000313" key="5">
    <source>
        <dbReference type="EMBL" id="KAK9780181.1"/>
    </source>
</evidence>
<dbReference type="InterPro" id="IPR002018">
    <property type="entry name" value="CarbesteraseB"/>
</dbReference>
<dbReference type="PANTHER" id="PTHR11559">
    <property type="entry name" value="CARBOXYLESTERASE"/>
    <property type="match status" value="1"/>
</dbReference>
<organism evidence="5 6">
    <name type="scientific">Seiridium cardinale</name>
    <dbReference type="NCBI Taxonomy" id="138064"/>
    <lineage>
        <taxon>Eukaryota</taxon>
        <taxon>Fungi</taxon>
        <taxon>Dikarya</taxon>
        <taxon>Ascomycota</taxon>
        <taxon>Pezizomycotina</taxon>
        <taxon>Sordariomycetes</taxon>
        <taxon>Xylariomycetidae</taxon>
        <taxon>Amphisphaeriales</taxon>
        <taxon>Sporocadaceae</taxon>
        <taxon>Seiridium</taxon>
    </lineage>
</organism>
<dbReference type="PROSITE" id="PS00122">
    <property type="entry name" value="CARBOXYLESTERASE_B_1"/>
    <property type="match status" value="1"/>
</dbReference>
<feature type="domain" description="Carboxylesterase type B" evidence="4">
    <location>
        <begin position="18"/>
        <end position="484"/>
    </location>
</feature>
<evidence type="ECO:0000256" key="2">
    <source>
        <dbReference type="ARBA" id="ARBA00022801"/>
    </source>
</evidence>
<protein>
    <recommendedName>
        <fullName evidence="3">Carboxylic ester hydrolase</fullName>
        <ecNumber evidence="3">3.1.1.-</ecNumber>
    </recommendedName>
</protein>
<comment type="similarity">
    <text evidence="1 3">Belongs to the type-B carboxylesterase/lipase family.</text>
</comment>
<dbReference type="GO" id="GO:0016787">
    <property type="term" value="F:hydrolase activity"/>
    <property type="evidence" value="ECO:0007669"/>
    <property type="project" value="UniProtKB-KW"/>
</dbReference>
<reference evidence="5 6" key="1">
    <citation type="submission" date="2024-02" db="EMBL/GenBank/DDBJ databases">
        <title>First draft genome assembly of two strains of Seiridium cardinale.</title>
        <authorList>
            <person name="Emiliani G."/>
            <person name="Scali E."/>
        </authorList>
    </citation>
    <scope>NUCLEOTIDE SEQUENCE [LARGE SCALE GENOMIC DNA]</scope>
    <source>
        <strain evidence="5 6">BM-138-000479</strain>
    </source>
</reference>
<accession>A0ABR2Y2A9</accession>
<evidence type="ECO:0000313" key="6">
    <source>
        <dbReference type="Proteomes" id="UP001465668"/>
    </source>
</evidence>
<keyword evidence="2 3" id="KW-0378">Hydrolase</keyword>
<sequence length="569" mass="63492">MAEGDVSLIQTSQVSLEVPGLGTVEGLCFDGKTSQYLGIPYAEIPGRFRRPKPASKPWPGKLWDGTKFGPYHPQPPRDFYPIPVPERPWANVPTTSETSCLNLNISVPFRPEDNRKPMPVMVFLHGGAFAYAAGSAAMYDSRVIADSSRDEGIPTIVVTINYRLGVFGFLASKEIQDYNQKFGESGVGNYGIWDQVEALRWVQNHIAAFGGDAGRVTLFGQSAGSVSVNIHLSRDEPLFSSAIMQSGLMPLCGIMSIDQYQVIYQKTLQVLGISEDLSPEERLEELLQIDESKLTASMMDVFITPVVTLGLCDDGVVHPGPMPSWSDFGTFKAPAWCPRVMIGDAANECIIWNKAFRHMGYEDYVKQGARLIGEANALKLFEIYGITEKLTRSELFKAIEKFTTDGMYLAANYDAIRAYPQCYAYHFDELSPYENEWGGLAHHSLDNVFIWAVLRHTLPPSQREQSKRMTGLWLKFASGASPWDQFGKQGNMMVFSQGRADLVNEELDQNRGYKRWHQIRDLGLSEAFGKFADDICIRRYDILDVNFAPKAMEVTKDPIPSTGGVLNIL</sequence>